<dbReference type="EC" id="2.7.11.1" evidence="12"/>
<evidence type="ECO:0000256" key="9">
    <source>
        <dbReference type="SAM" id="Coils"/>
    </source>
</evidence>
<dbReference type="SUPFAM" id="SSF56112">
    <property type="entry name" value="Protein kinase-like (PK-like)"/>
    <property type="match status" value="1"/>
</dbReference>
<keyword evidence="10" id="KW-1133">Transmembrane helix</keyword>
<organism evidence="12 13">
    <name type="scientific">Rehaibacterium terrae</name>
    <dbReference type="NCBI Taxonomy" id="1341696"/>
    <lineage>
        <taxon>Bacteria</taxon>
        <taxon>Pseudomonadati</taxon>
        <taxon>Pseudomonadota</taxon>
        <taxon>Gammaproteobacteria</taxon>
        <taxon>Lysobacterales</taxon>
        <taxon>Lysobacteraceae</taxon>
        <taxon>Rehaibacterium</taxon>
    </lineage>
</organism>
<evidence type="ECO:0000256" key="7">
    <source>
        <dbReference type="PROSITE-ProRule" id="PRU00339"/>
    </source>
</evidence>
<dbReference type="PROSITE" id="PS50005">
    <property type="entry name" value="TPR"/>
    <property type="match status" value="3"/>
</dbReference>
<dbReference type="SUPFAM" id="SSF48452">
    <property type="entry name" value="TPR-like"/>
    <property type="match status" value="4"/>
</dbReference>
<dbReference type="SMART" id="SM00028">
    <property type="entry name" value="TPR"/>
    <property type="match status" value="6"/>
</dbReference>
<feature type="binding site" evidence="8">
    <location>
        <position position="108"/>
    </location>
    <ligand>
        <name>ATP</name>
        <dbReference type="ChEBI" id="CHEBI:30616"/>
    </ligand>
</feature>
<dbReference type="InterPro" id="IPR019734">
    <property type="entry name" value="TPR_rpt"/>
</dbReference>
<dbReference type="Gene3D" id="3.30.200.20">
    <property type="entry name" value="Phosphorylase Kinase, domain 1"/>
    <property type="match status" value="1"/>
</dbReference>
<dbReference type="InterPro" id="IPR017441">
    <property type="entry name" value="Protein_kinase_ATP_BS"/>
</dbReference>
<comment type="caution">
    <text evidence="12">The sequence shown here is derived from an EMBL/GenBank/DDBJ whole genome shotgun (WGS) entry which is preliminary data.</text>
</comment>
<dbReference type="InterPro" id="IPR000719">
    <property type="entry name" value="Prot_kinase_dom"/>
</dbReference>
<dbReference type="InterPro" id="IPR013105">
    <property type="entry name" value="TPR_2"/>
</dbReference>
<accession>A0A7W7XY52</accession>
<dbReference type="AlphaFoldDB" id="A0A7W7XY52"/>
<keyword evidence="6 8" id="KW-0067">ATP-binding</keyword>
<keyword evidence="4 12" id="KW-0418">Kinase</keyword>
<feature type="coiled-coil region" evidence="9">
    <location>
        <begin position="476"/>
        <end position="506"/>
    </location>
</feature>
<dbReference type="Proteomes" id="UP000519004">
    <property type="component" value="Unassembled WGS sequence"/>
</dbReference>
<dbReference type="GO" id="GO:0005524">
    <property type="term" value="F:ATP binding"/>
    <property type="evidence" value="ECO:0007669"/>
    <property type="project" value="UniProtKB-UniRule"/>
</dbReference>
<dbReference type="PANTHER" id="PTHR43289">
    <property type="entry name" value="MITOGEN-ACTIVATED PROTEIN KINASE KINASE KINASE 20-RELATED"/>
    <property type="match status" value="1"/>
</dbReference>
<dbReference type="RefSeq" id="WP_183946733.1">
    <property type="nucleotide sequence ID" value="NZ_JACHHX010000001.1"/>
</dbReference>
<evidence type="ECO:0000259" key="11">
    <source>
        <dbReference type="PROSITE" id="PS50011"/>
    </source>
</evidence>
<dbReference type="Pfam" id="PF13424">
    <property type="entry name" value="TPR_12"/>
    <property type="match status" value="3"/>
</dbReference>
<dbReference type="PROSITE" id="PS50011">
    <property type="entry name" value="PROTEIN_KINASE_DOM"/>
    <property type="match status" value="1"/>
</dbReference>
<sequence length="949" mass="105030">MRPEDWSRISPLLDELLDLPDEVRRLRLLELRSESPGLADQVERLIALDEDRPGFLAEPVMEGVLSAYQPGQDLGPYRLVRVLGEGGMGQVWEAVRADGLYERRVALKLLRPGYADHGLRSRFTRERLILARLAHAHIARLLDAGVSADGQPYLALEYIHGEAITAYAQRLKLSVSERLRLFLQVCEAVSHAHANLVVHRDLKPNNILVTPAGDVRLLDFGIAKLLDRGERDETEITRVGARAFTLHYAAPEQIRGEPVTTMTDVYSLGVVLYELLTGHQPYRLQRKTDAEWEEAILTCEPVRPSLVVGRPHAGGSGAVEVPDRRLARALAGDLDNIVLRALRKAPEQRYPSVDALAQDIRRHIEGRPVLARPQSLGYRLRKYLQRHAAGVSVMLGVVLLLSLGLLGMRWQYERVLVEAARAQAMQDFVVGLFEHGGVAGQDRTVDVRLLLDAGVRRAETELDDQPGPRAELLGLIARLRNGLGDYREALQALDRQQSALRALGEQAPPGLLLESLLQRGRALRALGAPQSCIEVMRDRLAMVERDTLIAPLHSAEYYSQLGRCHRQLGQAEDARRLFERALTLRRGANAGVDEAESLTDLASLDADAARVDPAIAGFRQALDRLRAATGERHPLAVNIWRSLGSLYRERGDVAMAEGAFRQALDTSLTLFGAQHPSTIEVQRLLGALFVDLGRLDEGERLVGEAHARLRERFGDRHPDIAATHNSLGIIAYERGRLDEAQRELARAVAIWRQTAGAGRLPGALYNLGMVQHAAGDHEAAIASLDEALRLRVQQYGAGHALVGNTRRLIGEVRAALGQEAAALEELRAAVDILRRDYGPDHPQTGQAELSLARQLWRTRSASQAIALTQSVERRFQPEDGERRKLLWWARALRAEALCRSGQHAQGRLALEDVLADMSGEWPQGALRRSVEHLHGICLPIGLTQRLPGA</sequence>
<evidence type="ECO:0000256" key="4">
    <source>
        <dbReference type="ARBA" id="ARBA00022777"/>
    </source>
</evidence>
<dbReference type="CDD" id="cd14014">
    <property type="entry name" value="STKc_PknB_like"/>
    <property type="match status" value="1"/>
</dbReference>
<keyword evidence="5 7" id="KW-0802">TPR repeat</keyword>
<keyword evidence="9" id="KW-0175">Coiled coil</keyword>
<dbReference type="PROSITE" id="PS00108">
    <property type="entry name" value="PROTEIN_KINASE_ST"/>
    <property type="match status" value="1"/>
</dbReference>
<evidence type="ECO:0000256" key="6">
    <source>
        <dbReference type="ARBA" id="ARBA00022840"/>
    </source>
</evidence>
<evidence type="ECO:0000256" key="3">
    <source>
        <dbReference type="ARBA" id="ARBA00022741"/>
    </source>
</evidence>
<dbReference type="SMART" id="SM00220">
    <property type="entry name" value="S_TKc"/>
    <property type="match status" value="1"/>
</dbReference>
<gene>
    <name evidence="12" type="ORF">HNQ58_000006</name>
</gene>
<dbReference type="PROSITE" id="PS00107">
    <property type="entry name" value="PROTEIN_KINASE_ATP"/>
    <property type="match status" value="1"/>
</dbReference>
<proteinExistence type="predicted"/>
<feature type="repeat" description="TPR" evidence="7">
    <location>
        <begin position="761"/>
        <end position="794"/>
    </location>
</feature>
<name>A0A7W7XY52_9GAMM</name>
<dbReference type="EMBL" id="JACHHX010000001">
    <property type="protein sequence ID" value="MBB5014135.1"/>
    <property type="molecule type" value="Genomic_DNA"/>
</dbReference>
<feature type="domain" description="Protein kinase" evidence="11">
    <location>
        <begin position="77"/>
        <end position="370"/>
    </location>
</feature>
<evidence type="ECO:0000256" key="1">
    <source>
        <dbReference type="ARBA" id="ARBA00022679"/>
    </source>
</evidence>
<feature type="repeat" description="TPR" evidence="7">
    <location>
        <begin position="637"/>
        <end position="670"/>
    </location>
</feature>
<keyword evidence="3 8" id="KW-0547">Nucleotide-binding</keyword>
<dbReference type="GO" id="GO:0004674">
    <property type="term" value="F:protein serine/threonine kinase activity"/>
    <property type="evidence" value="ECO:0007669"/>
    <property type="project" value="UniProtKB-EC"/>
</dbReference>
<evidence type="ECO:0000256" key="2">
    <source>
        <dbReference type="ARBA" id="ARBA00022737"/>
    </source>
</evidence>
<keyword evidence="2" id="KW-0677">Repeat</keyword>
<reference evidence="12 13" key="1">
    <citation type="submission" date="2020-08" db="EMBL/GenBank/DDBJ databases">
        <title>Genomic Encyclopedia of Type Strains, Phase IV (KMG-IV): sequencing the most valuable type-strain genomes for metagenomic binning, comparative biology and taxonomic classification.</title>
        <authorList>
            <person name="Goeker M."/>
        </authorList>
    </citation>
    <scope>NUCLEOTIDE SEQUENCE [LARGE SCALE GENOMIC DNA]</scope>
    <source>
        <strain evidence="12 13">DSM 25897</strain>
    </source>
</reference>
<evidence type="ECO:0000256" key="5">
    <source>
        <dbReference type="ARBA" id="ARBA00022803"/>
    </source>
</evidence>
<feature type="repeat" description="TPR" evidence="7">
    <location>
        <begin position="555"/>
        <end position="588"/>
    </location>
</feature>
<keyword evidence="13" id="KW-1185">Reference proteome</keyword>
<keyword evidence="10" id="KW-0812">Transmembrane</keyword>
<keyword evidence="10" id="KW-0472">Membrane</keyword>
<dbReference type="Gene3D" id="1.25.40.10">
    <property type="entry name" value="Tetratricopeptide repeat domain"/>
    <property type="match status" value="3"/>
</dbReference>
<evidence type="ECO:0000313" key="13">
    <source>
        <dbReference type="Proteomes" id="UP000519004"/>
    </source>
</evidence>
<evidence type="ECO:0000313" key="12">
    <source>
        <dbReference type="EMBL" id="MBB5014135.1"/>
    </source>
</evidence>
<keyword evidence="1 12" id="KW-0808">Transferase</keyword>
<protein>
    <submittedName>
        <fullName evidence="12">Serine/threonine-protein kinase</fullName>
        <ecNumber evidence="12">2.7.11.1</ecNumber>
    </submittedName>
</protein>
<dbReference type="InterPro" id="IPR011009">
    <property type="entry name" value="Kinase-like_dom_sf"/>
</dbReference>
<dbReference type="Pfam" id="PF07719">
    <property type="entry name" value="TPR_2"/>
    <property type="match status" value="1"/>
</dbReference>
<dbReference type="Pfam" id="PF00069">
    <property type="entry name" value="Pkinase"/>
    <property type="match status" value="1"/>
</dbReference>
<dbReference type="InterPro" id="IPR008271">
    <property type="entry name" value="Ser/Thr_kinase_AS"/>
</dbReference>
<feature type="transmembrane region" description="Helical" evidence="10">
    <location>
        <begin position="388"/>
        <end position="408"/>
    </location>
</feature>
<dbReference type="InterPro" id="IPR011990">
    <property type="entry name" value="TPR-like_helical_dom_sf"/>
</dbReference>
<evidence type="ECO:0000256" key="10">
    <source>
        <dbReference type="SAM" id="Phobius"/>
    </source>
</evidence>
<dbReference type="PANTHER" id="PTHR43289:SF34">
    <property type="entry name" value="SERINE_THREONINE-PROTEIN KINASE YBDM-RELATED"/>
    <property type="match status" value="1"/>
</dbReference>
<evidence type="ECO:0000256" key="8">
    <source>
        <dbReference type="PROSITE-ProRule" id="PRU10141"/>
    </source>
</evidence>
<dbReference type="Gene3D" id="1.10.510.10">
    <property type="entry name" value="Transferase(Phosphotransferase) domain 1"/>
    <property type="match status" value="1"/>
</dbReference>